<keyword evidence="4" id="KW-1185">Reference proteome</keyword>
<comment type="caution">
    <text evidence="3">The sequence shown here is derived from an EMBL/GenBank/DDBJ whole genome shotgun (WGS) entry which is preliminary data.</text>
</comment>
<evidence type="ECO:0000256" key="1">
    <source>
        <dbReference type="SAM" id="Phobius"/>
    </source>
</evidence>
<dbReference type="RefSeq" id="WP_005941318.1">
    <property type="nucleotide sequence ID" value="NZ_KB890343.1"/>
</dbReference>
<feature type="transmembrane region" description="Helical" evidence="1">
    <location>
        <begin position="104"/>
        <end position="125"/>
    </location>
</feature>
<feature type="domain" description="Peptidase M56" evidence="2">
    <location>
        <begin position="168"/>
        <end position="265"/>
    </location>
</feature>
<organism evidence="3 4">
    <name type="scientific">Phocaeicola massiliensis B84634 = Timone 84634 = DSM 17679 = JCM 13223</name>
    <dbReference type="NCBI Taxonomy" id="1121098"/>
    <lineage>
        <taxon>Bacteria</taxon>
        <taxon>Pseudomonadati</taxon>
        <taxon>Bacteroidota</taxon>
        <taxon>Bacteroidia</taxon>
        <taxon>Bacteroidales</taxon>
        <taxon>Bacteroidaceae</taxon>
        <taxon>Phocaeicola</taxon>
    </lineage>
</organism>
<name>U6RDX2_9BACT</name>
<dbReference type="PANTHER" id="PTHR34978:SF3">
    <property type="entry name" value="SLR0241 PROTEIN"/>
    <property type="match status" value="1"/>
</dbReference>
<dbReference type="InterPro" id="IPR052173">
    <property type="entry name" value="Beta-lactam_resp_regulator"/>
</dbReference>
<dbReference type="EMBL" id="AQHY01000027">
    <property type="protein sequence ID" value="EOA54282.1"/>
    <property type="molecule type" value="Genomic_DNA"/>
</dbReference>
<dbReference type="OrthoDB" id="9814002at2"/>
<dbReference type="InterPro" id="IPR008756">
    <property type="entry name" value="Peptidase_M56"/>
</dbReference>
<evidence type="ECO:0000259" key="2">
    <source>
        <dbReference type="Pfam" id="PF05569"/>
    </source>
</evidence>
<dbReference type="CDD" id="cd07341">
    <property type="entry name" value="M56_BlaR1_MecR1_like"/>
    <property type="match status" value="1"/>
</dbReference>
<dbReference type="STRING" id="1121098.HMPREF1534_02394"/>
<dbReference type="PANTHER" id="PTHR34978">
    <property type="entry name" value="POSSIBLE SENSOR-TRANSDUCER PROTEIN BLAR"/>
    <property type="match status" value="1"/>
</dbReference>
<proteinExistence type="predicted"/>
<dbReference type="Proteomes" id="UP000017831">
    <property type="component" value="Unassembled WGS sequence"/>
</dbReference>
<sequence>MTAFIIYILKSTLCLSAFYLLYRLLFRGTTHFRFNRRVLLLGLLVCSLLPLVHFTLEEELPVHRSLRMLDEALTKVTLPQTRQAEVGAVVSADAGESTFLYSRFFFFLYVGGCSFVLLLFLAAYIRMWHLIKSASVYRESGVCWIVTDRQVSPFSWGNYIVMNRKDYEAYPLIRLHEQMHVFYGHSWDSLWMQLLQVFHWFNPVVWLWQKELRDLHEYQADHGVISCGIDVKTYQLLLVEKAVGTRLYSMACGFDHCSLKKRITMMMERKTPGWKRLYILIAFPLAAGAVFVFAQPKVDAALQTVVVRQAAMCDSSSLNMSVSAADYAGLAPDAVAFDVYVNQRNQLMIGVFDKMDVVKLEGLADAVSKRLVADFSSRYAKNKEVPQIVACITADRNAKMGCVYETKQQISRGYELALRELSAEYSAELLQHSLSNRIVYNPPRSYGNPVAKVADKNKRLEGFGITIFMEGEEKRSLRDFTLQELESEIASLLERVDISKNVISIGLNVPKDVQEGMVYDVKQVLRKLYLLKVDVAH</sequence>
<reference evidence="3 4" key="1">
    <citation type="submission" date="2013-04" db="EMBL/GenBank/DDBJ databases">
        <title>The Genome Sequence of Bacteroides massiliensis DSM 17679.</title>
        <authorList>
            <consortium name="The Broad Institute Genomics Platform"/>
            <person name="Earl A."/>
            <person name="Ward D."/>
            <person name="Feldgarden M."/>
            <person name="Gevers D."/>
            <person name="Martens E."/>
            <person name="Fenner L."/>
            <person name="Roux V."/>
            <person name="Mallet M.N."/>
            <person name="Raoult D."/>
            <person name="Walker B."/>
            <person name="Young S."/>
            <person name="Zeng Q."/>
            <person name="Gargeya S."/>
            <person name="Fitzgerald M."/>
            <person name="Haas B."/>
            <person name="Abouelleil A."/>
            <person name="Allen A.W."/>
            <person name="Alvarado L."/>
            <person name="Arachchi H.M."/>
            <person name="Berlin A.M."/>
            <person name="Chapman S.B."/>
            <person name="Gainer-Dewar J."/>
            <person name="Goldberg J."/>
            <person name="Griggs A."/>
            <person name="Gujja S."/>
            <person name="Hansen M."/>
            <person name="Howarth C."/>
            <person name="Imamovic A."/>
            <person name="Ireland A."/>
            <person name="Larimer J."/>
            <person name="McCowan C."/>
            <person name="Murphy C."/>
            <person name="Pearson M."/>
            <person name="Poon T.W."/>
            <person name="Priest M."/>
            <person name="Roberts A."/>
            <person name="Saif S."/>
            <person name="Shea T."/>
            <person name="Sisk P."/>
            <person name="Sykes S."/>
            <person name="Wortman J."/>
            <person name="Nusbaum C."/>
            <person name="Birren B."/>
        </authorList>
    </citation>
    <scope>NUCLEOTIDE SEQUENCE [LARGE SCALE GENOMIC DNA]</scope>
    <source>
        <strain evidence="4">B84634 / Timone 84634 / DSM 17679 / JCM 13223</strain>
    </source>
</reference>
<evidence type="ECO:0000313" key="4">
    <source>
        <dbReference type="Proteomes" id="UP000017831"/>
    </source>
</evidence>
<evidence type="ECO:0000313" key="3">
    <source>
        <dbReference type="EMBL" id="EOA54282.1"/>
    </source>
</evidence>
<keyword evidence="1" id="KW-1133">Transmembrane helix</keyword>
<dbReference type="eggNOG" id="COG4219">
    <property type="taxonomic scope" value="Bacteria"/>
</dbReference>
<dbReference type="GeneID" id="60061671"/>
<accession>U6RDX2</accession>
<dbReference type="PATRIC" id="fig|1121098.3.peg.2432"/>
<dbReference type="HOGENOM" id="CLU_013798_2_1_10"/>
<protein>
    <recommendedName>
        <fullName evidence="2">Peptidase M56 domain-containing protein</fullName>
    </recommendedName>
</protein>
<feature type="transmembrane region" description="Helical" evidence="1">
    <location>
        <begin position="38"/>
        <end position="56"/>
    </location>
</feature>
<dbReference type="Pfam" id="PF05569">
    <property type="entry name" value="Peptidase_M56"/>
    <property type="match status" value="1"/>
</dbReference>
<keyword evidence="1" id="KW-0812">Transmembrane</keyword>
<gene>
    <name evidence="3" type="ORF">HMPREF1534_02394</name>
</gene>
<feature type="transmembrane region" description="Helical" evidence="1">
    <location>
        <begin position="6"/>
        <end position="26"/>
    </location>
</feature>
<dbReference type="AlphaFoldDB" id="U6RDX2"/>
<keyword evidence="1" id="KW-0472">Membrane</keyword>
<feature type="transmembrane region" description="Helical" evidence="1">
    <location>
        <begin position="277"/>
        <end position="294"/>
    </location>
</feature>